<organism evidence="3 4">
    <name type="scientific">Paenibacillus contaminans</name>
    <dbReference type="NCBI Taxonomy" id="450362"/>
    <lineage>
        <taxon>Bacteria</taxon>
        <taxon>Bacillati</taxon>
        <taxon>Bacillota</taxon>
        <taxon>Bacilli</taxon>
        <taxon>Bacillales</taxon>
        <taxon>Paenibacillaceae</taxon>
        <taxon>Paenibacillus</taxon>
    </lineage>
</organism>
<dbReference type="InterPro" id="IPR032466">
    <property type="entry name" value="Metal_Hydrolase"/>
</dbReference>
<dbReference type="PANTHER" id="PTHR43794:SF11">
    <property type="entry name" value="AMIDOHYDROLASE-RELATED DOMAIN-CONTAINING PROTEIN"/>
    <property type="match status" value="1"/>
</dbReference>
<dbReference type="Proteomes" id="UP000250369">
    <property type="component" value="Unassembled WGS sequence"/>
</dbReference>
<gene>
    <name evidence="3" type="ORF">DQG23_11410</name>
</gene>
<dbReference type="AlphaFoldDB" id="A0A329MMT7"/>
<proteinExistence type="predicted"/>
<name>A0A329MMT7_9BACL</name>
<dbReference type="Pfam" id="PF01979">
    <property type="entry name" value="Amidohydro_1"/>
    <property type="match status" value="1"/>
</dbReference>
<dbReference type="RefSeq" id="WP_113030965.1">
    <property type="nucleotide sequence ID" value="NZ_QMFB01000005.1"/>
</dbReference>
<dbReference type="Gene3D" id="2.30.40.10">
    <property type="entry name" value="Urease, subunit C, domain 1"/>
    <property type="match status" value="1"/>
</dbReference>
<dbReference type="PANTHER" id="PTHR43794">
    <property type="entry name" value="AMINOHYDROLASE SSNA-RELATED"/>
    <property type="match status" value="1"/>
</dbReference>
<evidence type="ECO:0000259" key="2">
    <source>
        <dbReference type="Pfam" id="PF01979"/>
    </source>
</evidence>
<evidence type="ECO:0000256" key="1">
    <source>
        <dbReference type="ARBA" id="ARBA00022801"/>
    </source>
</evidence>
<evidence type="ECO:0000313" key="4">
    <source>
        <dbReference type="Proteomes" id="UP000250369"/>
    </source>
</evidence>
<dbReference type="InterPro" id="IPR050287">
    <property type="entry name" value="MTA/SAH_deaminase"/>
</dbReference>
<dbReference type="EMBL" id="QMFB01000005">
    <property type="protein sequence ID" value="RAV21261.1"/>
    <property type="molecule type" value="Genomic_DNA"/>
</dbReference>
<reference evidence="3 4" key="1">
    <citation type="journal article" date="2009" name="Int. J. Syst. Evol. Microbiol.">
        <title>Paenibacillus contaminans sp. nov., isolated from a contaminated laboratory plate.</title>
        <authorList>
            <person name="Chou J.H."/>
            <person name="Lee J.H."/>
            <person name="Lin M.C."/>
            <person name="Chang P.S."/>
            <person name="Arun A.B."/>
            <person name="Young C.C."/>
            <person name="Chen W.M."/>
        </authorList>
    </citation>
    <scope>NUCLEOTIDE SEQUENCE [LARGE SCALE GENOMIC DNA]</scope>
    <source>
        <strain evidence="3 4">CKOBP-6</strain>
    </source>
</reference>
<accession>A0A329MMT7</accession>
<protein>
    <recommendedName>
        <fullName evidence="2">Amidohydrolase-related domain-containing protein</fullName>
    </recommendedName>
</protein>
<dbReference type="Gene3D" id="3.20.20.140">
    <property type="entry name" value="Metal-dependent hydrolases"/>
    <property type="match status" value="1"/>
</dbReference>
<comment type="caution">
    <text evidence="3">The sequence shown here is derived from an EMBL/GenBank/DDBJ whole genome shotgun (WGS) entry which is preliminary data.</text>
</comment>
<sequence>MSEKAKADLILTNGYILTVDPSRRMIENGAIAIVDGRIAAIGKNAEVLRDYEGEQYDCNGGVVHPGLIDAHEHAVWHLVRCWVADTFSVREVWEDYEDPLVRNISSYDEHLGMLLATMEMALNGTTFFGDTGSSRHLEGMFTGGNIVGVKGFTGAGIGDNYIPELAIMQYSTNKCLDILEQQLKDYPRTRKRPVGAHIGLAGMEHCSGDLIVGSKELAKKYGVQMQVHLSVYEDEVKYFVKEYGMTPIKYYDSLGVLDEGTTLVHAIQTQEDELPILARKRPYIIHCPGASAKYGLGALSGYFPEMMDMGVDIALGTDAGNWSDGLDMFMQMYLAAVGHRETKKEAPIFTREDVFVMGTINGAKALGVESECGSLEVGKAADIVVHTTLRPEALPAYDRLNSLVYATQGKTVNSVLVDGEFIVKDGKCTRVSLEEMAPVFNEHAMNLAERMKFKLQRTWPLV</sequence>
<dbReference type="InterPro" id="IPR006680">
    <property type="entry name" value="Amidohydro-rel"/>
</dbReference>
<dbReference type="InterPro" id="IPR011059">
    <property type="entry name" value="Metal-dep_hydrolase_composite"/>
</dbReference>
<feature type="domain" description="Amidohydrolase-related" evidence="2">
    <location>
        <begin position="63"/>
        <end position="420"/>
    </location>
</feature>
<dbReference type="SUPFAM" id="SSF51338">
    <property type="entry name" value="Composite domain of metallo-dependent hydrolases"/>
    <property type="match status" value="1"/>
</dbReference>
<dbReference type="SUPFAM" id="SSF51556">
    <property type="entry name" value="Metallo-dependent hydrolases"/>
    <property type="match status" value="1"/>
</dbReference>
<dbReference type="OrthoDB" id="9807210at2"/>
<keyword evidence="4" id="KW-1185">Reference proteome</keyword>
<evidence type="ECO:0000313" key="3">
    <source>
        <dbReference type="EMBL" id="RAV21261.1"/>
    </source>
</evidence>
<dbReference type="GO" id="GO:0016810">
    <property type="term" value="F:hydrolase activity, acting on carbon-nitrogen (but not peptide) bonds"/>
    <property type="evidence" value="ECO:0007669"/>
    <property type="project" value="InterPro"/>
</dbReference>
<keyword evidence="1" id="KW-0378">Hydrolase</keyword>